<dbReference type="PANTHER" id="PTHR30474:SF2">
    <property type="entry name" value="PEPTIDOGLYCAN GLYCOSYLTRANSFERASE FTSW-RELATED"/>
    <property type="match status" value="1"/>
</dbReference>
<evidence type="ECO:0000256" key="14">
    <source>
        <dbReference type="ARBA" id="ARBA00032370"/>
    </source>
</evidence>
<evidence type="ECO:0000256" key="19">
    <source>
        <dbReference type="ARBA" id="ARBA00044770"/>
    </source>
</evidence>
<dbReference type="Pfam" id="PF01098">
    <property type="entry name" value="FTSW_RODA_SPOVE"/>
    <property type="match status" value="1"/>
</dbReference>
<dbReference type="Proteomes" id="UP001284601">
    <property type="component" value="Unassembled WGS sequence"/>
</dbReference>
<dbReference type="NCBIfam" id="TIGR02614">
    <property type="entry name" value="ftsW"/>
    <property type="match status" value="1"/>
</dbReference>
<keyword evidence="13" id="KW-0961">Cell wall biogenesis/degradation</keyword>
<evidence type="ECO:0000256" key="10">
    <source>
        <dbReference type="ARBA" id="ARBA00022989"/>
    </source>
</evidence>
<keyword evidence="3" id="KW-1003">Cell membrane</keyword>
<keyword evidence="11 23" id="KW-0472">Membrane</keyword>
<evidence type="ECO:0000256" key="23">
    <source>
        <dbReference type="SAM" id="Phobius"/>
    </source>
</evidence>
<evidence type="ECO:0000256" key="21">
    <source>
        <dbReference type="ARBA" id="ARBA00049966"/>
    </source>
</evidence>
<comment type="caution">
    <text evidence="24">The sequence shown here is derived from an EMBL/GenBank/DDBJ whole genome shotgun (WGS) entry which is preliminary data.</text>
</comment>
<evidence type="ECO:0000256" key="17">
    <source>
        <dbReference type="ARBA" id="ARBA00041185"/>
    </source>
</evidence>
<dbReference type="EC" id="2.4.99.28" evidence="19"/>
<keyword evidence="25" id="KW-1185">Reference proteome</keyword>
<feature type="transmembrane region" description="Helical" evidence="23">
    <location>
        <begin position="184"/>
        <end position="201"/>
    </location>
</feature>
<evidence type="ECO:0000256" key="13">
    <source>
        <dbReference type="ARBA" id="ARBA00023316"/>
    </source>
</evidence>
<keyword evidence="9" id="KW-0573">Peptidoglycan synthesis</keyword>
<feature type="transmembrane region" description="Helical" evidence="23">
    <location>
        <begin position="357"/>
        <end position="378"/>
    </location>
</feature>
<comment type="catalytic activity">
    <reaction evidence="20">
        <text>[GlcNAc-(1-&gt;4)-Mur2Ac(oyl-L-Ala-gamma-D-Glu-L-Lys-D-Ala-D-Ala)](n)-di-trans,octa-cis-undecaprenyl diphosphate + beta-D-GlcNAc-(1-&gt;4)-Mur2Ac(oyl-L-Ala-gamma-D-Glu-L-Lys-D-Ala-D-Ala)-di-trans,octa-cis-undecaprenyl diphosphate = [GlcNAc-(1-&gt;4)-Mur2Ac(oyl-L-Ala-gamma-D-Glu-L-Lys-D-Ala-D-Ala)](n+1)-di-trans,octa-cis-undecaprenyl diphosphate + di-trans,octa-cis-undecaprenyl diphosphate + H(+)</text>
        <dbReference type="Rhea" id="RHEA:23708"/>
        <dbReference type="Rhea" id="RHEA-COMP:9602"/>
        <dbReference type="Rhea" id="RHEA-COMP:9603"/>
        <dbReference type="ChEBI" id="CHEBI:15378"/>
        <dbReference type="ChEBI" id="CHEBI:58405"/>
        <dbReference type="ChEBI" id="CHEBI:60033"/>
        <dbReference type="ChEBI" id="CHEBI:78435"/>
        <dbReference type="EC" id="2.4.99.28"/>
    </reaction>
</comment>
<comment type="subcellular location">
    <subcellularLocation>
        <location evidence="1">Cell membrane</location>
        <topology evidence="1">Multi-pass membrane protein</topology>
    </subcellularLocation>
</comment>
<evidence type="ECO:0000256" key="20">
    <source>
        <dbReference type="ARBA" id="ARBA00049902"/>
    </source>
</evidence>
<evidence type="ECO:0000256" key="22">
    <source>
        <dbReference type="SAM" id="MobiDB-lite"/>
    </source>
</evidence>
<keyword evidence="8" id="KW-0133">Cell shape</keyword>
<evidence type="ECO:0000256" key="2">
    <source>
        <dbReference type="ARBA" id="ARBA00004752"/>
    </source>
</evidence>
<comment type="function">
    <text evidence="21">Peptidoglycan polymerase that is essential for cell division.</text>
</comment>
<evidence type="ECO:0000256" key="15">
    <source>
        <dbReference type="ARBA" id="ARBA00033270"/>
    </source>
</evidence>
<feature type="transmembrane region" description="Helical" evidence="23">
    <location>
        <begin position="91"/>
        <end position="112"/>
    </location>
</feature>
<dbReference type="InterPro" id="IPR001182">
    <property type="entry name" value="FtsW/RodA"/>
</dbReference>
<feature type="transmembrane region" description="Helical" evidence="23">
    <location>
        <begin position="59"/>
        <end position="79"/>
    </location>
</feature>
<comment type="similarity">
    <text evidence="16">Belongs to the SEDS family. FtsW subfamily.</text>
</comment>
<evidence type="ECO:0000256" key="3">
    <source>
        <dbReference type="ARBA" id="ARBA00022475"/>
    </source>
</evidence>
<keyword evidence="4" id="KW-0132">Cell division</keyword>
<evidence type="ECO:0000256" key="1">
    <source>
        <dbReference type="ARBA" id="ARBA00004651"/>
    </source>
</evidence>
<dbReference type="InterPro" id="IPR013437">
    <property type="entry name" value="FtsW"/>
</dbReference>
<evidence type="ECO:0000256" key="12">
    <source>
        <dbReference type="ARBA" id="ARBA00023306"/>
    </source>
</evidence>
<evidence type="ECO:0000313" key="25">
    <source>
        <dbReference type="Proteomes" id="UP001284601"/>
    </source>
</evidence>
<evidence type="ECO:0000256" key="11">
    <source>
        <dbReference type="ARBA" id="ARBA00023136"/>
    </source>
</evidence>
<evidence type="ECO:0000256" key="7">
    <source>
        <dbReference type="ARBA" id="ARBA00022692"/>
    </source>
</evidence>
<keyword evidence="12" id="KW-0131">Cell cycle</keyword>
<evidence type="ECO:0000256" key="6">
    <source>
        <dbReference type="ARBA" id="ARBA00022679"/>
    </source>
</evidence>
<feature type="transmembrane region" description="Helical" evidence="23">
    <location>
        <begin position="208"/>
        <end position="226"/>
    </location>
</feature>
<evidence type="ECO:0000313" key="24">
    <source>
        <dbReference type="EMBL" id="MDW5598209.1"/>
    </source>
</evidence>
<dbReference type="EMBL" id="JAWSTH010000126">
    <property type="protein sequence ID" value="MDW5598209.1"/>
    <property type="molecule type" value="Genomic_DNA"/>
</dbReference>
<evidence type="ECO:0000256" key="9">
    <source>
        <dbReference type="ARBA" id="ARBA00022984"/>
    </source>
</evidence>
<dbReference type="RefSeq" id="WP_318600702.1">
    <property type="nucleotide sequence ID" value="NZ_JAWSTH010000126.1"/>
</dbReference>
<gene>
    <name evidence="24" type="primary">ftsW</name>
    <name evidence="24" type="ORF">R7226_27880</name>
</gene>
<keyword evidence="7 23" id="KW-0812">Transmembrane</keyword>
<feature type="region of interest" description="Disordered" evidence="22">
    <location>
        <begin position="391"/>
        <end position="424"/>
    </location>
</feature>
<feature type="transmembrane region" description="Helical" evidence="23">
    <location>
        <begin position="161"/>
        <end position="178"/>
    </location>
</feature>
<feature type="transmembrane region" description="Helical" evidence="23">
    <location>
        <begin position="27"/>
        <end position="47"/>
    </location>
</feature>
<evidence type="ECO:0000256" key="8">
    <source>
        <dbReference type="ARBA" id="ARBA00022960"/>
    </source>
</evidence>
<organism evidence="24 25">
    <name type="scientific">Conexibacter stalactiti</name>
    <dbReference type="NCBI Taxonomy" id="1940611"/>
    <lineage>
        <taxon>Bacteria</taxon>
        <taxon>Bacillati</taxon>
        <taxon>Actinomycetota</taxon>
        <taxon>Thermoleophilia</taxon>
        <taxon>Solirubrobacterales</taxon>
        <taxon>Conexibacteraceae</taxon>
        <taxon>Conexibacter</taxon>
    </lineage>
</organism>
<accession>A0ABU4HYH3</accession>
<keyword evidence="6" id="KW-0808">Transferase</keyword>
<feature type="transmembrane region" description="Helical" evidence="23">
    <location>
        <begin position="291"/>
        <end position="311"/>
    </location>
</feature>
<evidence type="ECO:0000256" key="16">
    <source>
        <dbReference type="ARBA" id="ARBA00038053"/>
    </source>
</evidence>
<keyword evidence="10 23" id="KW-1133">Transmembrane helix</keyword>
<name>A0ABU4HYH3_9ACTN</name>
<keyword evidence="5" id="KW-0328">Glycosyltransferase</keyword>
<comment type="pathway">
    <text evidence="2">Cell wall biogenesis; peptidoglycan biosynthesis.</text>
</comment>
<protein>
    <recommendedName>
        <fullName evidence="17">Probable peptidoglycan glycosyltransferase FtsW</fullName>
        <ecNumber evidence="19">2.4.99.28</ecNumber>
    </recommendedName>
    <alternativeName>
        <fullName evidence="18">Cell division protein FtsW</fullName>
    </alternativeName>
    <alternativeName>
        <fullName evidence="15">Cell wall polymerase</fullName>
    </alternativeName>
    <alternativeName>
        <fullName evidence="14">Peptidoglycan polymerase</fullName>
    </alternativeName>
</protein>
<evidence type="ECO:0000256" key="5">
    <source>
        <dbReference type="ARBA" id="ARBA00022676"/>
    </source>
</evidence>
<reference evidence="25" key="1">
    <citation type="submission" date="2023-07" db="EMBL/GenBank/DDBJ databases">
        <title>Conexibacter stalactiti sp. nov., isolated from stalactites in a lava cave and emended description of the genus Conexibacter.</title>
        <authorList>
            <person name="Lee S.D."/>
        </authorList>
    </citation>
    <scope>NUCLEOTIDE SEQUENCE [LARGE SCALE GENOMIC DNA]</scope>
    <source>
        <strain evidence="25">KCTC 39840</strain>
    </source>
</reference>
<feature type="compositionally biased region" description="Basic and acidic residues" evidence="22">
    <location>
        <begin position="391"/>
        <end position="411"/>
    </location>
</feature>
<sequence length="424" mass="45450">MARAVRVPRVKRRERVPTQPRPIEHRVLITATLCLIAIGAVMVYSASSARNLLEGGGSGTAYLIRYVGLGLIALAGMHVMSRHGVELMRRFTPLLLLGSFAALVLVLIPGIGTEVNGARSWLGPGLFSPQPSEFMKLALILYCAQFLAANPRRIQRSFKDMLSPVGYVAGAACALVIIQPDTGTTLVMVGIVASLLIVAGVPMKYLGYCAGIGLMLLLILVLLQPYQQDRLTSFLDPWASKSGDGFQSVQGQIALGSGGLFGVGIGQSVQKVFYLPEAHTDFILAVIGEELGLVGVTVVISLFGLIVWSGLRIARSASDQYAKLLAVGLTALISCQAILNIFVVLGMAPLTGVPLPFVSYGPTNLIVILAAVGLLLNLADRNRAYMRLVEPERQRERADQDRDRRRRDGGPRRAGAGSRRRAAG</sequence>
<dbReference type="PANTHER" id="PTHR30474">
    <property type="entry name" value="CELL CYCLE PROTEIN"/>
    <property type="match status" value="1"/>
</dbReference>
<evidence type="ECO:0000256" key="18">
    <source>
        <dbReference type="ARBA" id="ARBA00041418"/>
    </source>
</evidence>
<feature type="transmembrane region" description="Helical" evidence="23">
    <location>
        <begin position="132"/>
        <end position="149"/>
    </location>
</feature>
<proteinExistence type="inferred from homology"/>
<evidence type="ECO:0000256" key="4">
    <source>
        <dbReference type="ARBA" id="ARBA00022618"/>
    </source>
</evidence>
<reference evidence="24 25" key="2">
    <citation type="submission" date="2023-10" db="EMBL/GenBank/DDBJ databases">
        <authorList>
            <person name="Han X.F."/>
        </authorList>
    </citation>
    <scope>NUCLEOTIDE SEQUENCE [LARGE SCALE GENOMIC DNA]</scope>
    <source>
        <strain evidence="24 25">KCTC 39840</strain>
    </source>
</reference>
<feature type="transmembrane region" description="Helical" evidence="23">
    <location>
        <begin position="323"/>
        <end position="345"/>
    </location>
</feature>